<evidence type="ECO:0000259" key="1">
    <source>
        <dbReference type="SMART" id="SM00421"/>
    </source>
</evidence>
<dbReference type="InterPro" id="IPR013324">
    <property type="entry name" value="RNA_pol_sigma_r3/r4-like"/>
</dbReference>
<dbReference type="AlphaFoldDB" id="A0A934WQY4"/>
<reference evidence="2" key="1">
    <citation type="submission" date="2021-01" db="EMBL/GenBank/DDBJ databases">
        <title>Genome public.</title>
        <authorList>
            <person name="Liu C."/>
            <person name="Sun Q."/>
        </authorList>
    </citation>
    <scope>NUCLEOTIDE SEQUENCE</scope>
    <source>
        <strain evidence="2">M6</strain>
    </source>
</reference>
<name>A0A934WQY4_9FIRM</name>
<feature type="domain" description="HTH luxR-type" evidence="1">
    <location>
        <begin position="43"/>
        <end position="93"/>
    </location>
</feature>
<dbReference type="GO" id="GO:0006352">
    <property type="term" value="P:DNA-templated transcription initiation"/>
    <property type="evidence" value="ECO:0007669"/>
    <property type="project" value="InterPro"/>
</dbReference>
<keyword evidence="3" id="KW-1185">Reference proteome</keyword>
<gene>
    <name evidence="2" type="ORF">JKK62_00455</name>
</gene>
<dbReference type="NCBIfam" id="TIGR02937">
    <property type="entry name" value="sigma70-ECF"/>
    <property type="match status" value="1"/>
</dbReference>
<dbReference type="SMART" id="SM00421">
    <property type="entry name" value="HTH_LUXR"/>
    <property type="match status" value="1"/>
</dbReference>
<evidence type="ECO:0000313" key="3">
    <source>
        <dbReference type="Proteomes" id="UP000633365"/>
    </source>
</evidence>
<accession>A0A934WQY4</accession>
<dbReference type="Proteomes" id="UP000633365">
    <property type="component" value="Unassembled WGS sequence"/>
</dbReference>
<dbReference type="RefSeq" id="WP_186833596.1">
    <property type="nucleotide sequence ID" value="NZ_JAEQMG010000010.1"/>
</dbReference>
<dbReference type="InterPro" id="IPR013249">
    <property type="entry name" value="RNA_pol_sigma70_r4_t2"/>
</dbReference>
<dbReference type="Gene3D" id="1.10.10.10">
    <property type="entry name" value="Winged helix-like DNA-binding domain superfamily/Winged helix DNA-binding domain"/>
    <property type="match status" value="1"/>
</dbReference>
<comment type="caution">
    <text evidence="2">The sequence shown here is derived from an EMBL/GenBank/DDBJ whole genome shotgun (WGS) entry which is preliminary data.</text>
</comment>
<protein>
    <submittedName>
        <fullName evidence="2">Sigma-70 family RNA polymerase sigma factor</fullName>
    </submittedName>
</protein>
<dbReference type="GO" id="GO:0016987">
    <property type="term" value="F:sigma factor activity"/>
    <property type="evidence" value="ECO:0007669"/>
    <property type="project" value="InterPro"/>
</dbReference>
<dbReference type="InterPro" id="IPR014284">
    <property type="entry name" value="RNA_pol_sigma-70_dom"/>
</dbReference>
<evidence type="ECO:0000313" key="2">
    <source>
        <dbReference type="EMBL" id="MBK6087140.1"/>
    </source>
</evidence>
<dbReference type="Pfam" id="PF08281">
    <property type="entry name" value="Sigma70_r4_2"/>
    <property type="match status" value="1"/>
</dbReference>
<organism evidence="2 3">
    <name type="scientific">Ruminococcus difficilis</name>
    <dbReference type="NCBI Taxonomy" id="2763069"/>
    <lineage>
        <taxon>Bacteria</taxon>
        <taxon>Bacillati</taxon>
        <taxon>Bacillota</taxon>
        <taxon>Clostridia</taxon>
        <taxon>Eubacteriales</taxon>
        <taxon>Oscillospiraceae</taxon>
        <taxon>Ruminococcus</taxon>
    </lineage>
</organism>
<dbReference type="InterPro" id="IPR036388">
    <property type="entry name" value="WH-like_DNA-bd_sf"/>
</dbReference>
<dbReference type="InterPro" id="IPR000792">
    <property type="entry name" value="Tscrpt_reg_LuxR_C"/>
</dbReference>
<sequence>MRRERMFLDEENSDLIAYSLYQQGSSNRMERERMKRILSRAIRRELTDRQRDCITMYYLEGMKMKDIATALHLSKSTVTRHIQSATHKLQRIASYYQR</sequence>
<dbReference type="GO" id="GO:0003677">
    <property type="term" value="F:DNA binding"/>
    <property type="evidence" value="ECO:0007669"/>
    <property type="project" value="InterPro"/>
</dbReference>
<dbReference type="SUPFAM" id="SSF88659">
    <property type="entry name" value="Sigma3 and sigma4 domains of RNA polymerase sigma factors"/>
    <property type="match status" value="1"/>
</dbReference>
<proteinExistence type="predicted"/>
<dbReference type="EMBL" id="JAEQMG010000010">
    <property type="protein sequence ID" value="MBK6087140.1"/>
    <property type="molecule type" value="Genomic_DNA"/>
</dbReference>